<evidence type="ECO:0000256" key="1">
    <source>
        <dbReference type="ARBA" id="ARBA00037999"/>
    </source>
</evidence>
<dbReference type="PANTHER" id="PTHR30244">
    <property type="entry name" value="TRANSAMINASE"/>
    <property type="match status" value="1"/>
</dbReference>
<keyword evidence="6" id="KW-1185">Reference proteome</keyword>
<dbReference type="RefSeq" id="WP_027289873.1">
    <property type="nucleotide sequence ID" value="NZ_NRRE01000019.1"/>
</dbReference>
<dbReference type="GO" id="GO:0030170">
    <property type="term" value="F:pyridoxal phosphate binding"/>
    <property type="evidence" value="ECO:0007669"/>
    <property type="project" value="TreeGrafter"/>
</dbReference>
<feature type="modified residue" description="N6-(pyridoxal phosphate)lysine" evidence="3">
    <location>
        <position position="190"/>
    </location>
</feature>
<evidence type="ECO:0000256" key="4">
    <source>
        <dbReference type="RuleBase" id="RU004508"/>
    </source>
</evidence>
<accession>A0A934UZ34</accession>
<evidence type="ECO:0000313" key="5">
    <source>
        <dbReference type="EMBL" id="MBK1696672.1"/>
    </source>
</evidence>
<dbReference type="PANTHER" id="PTHR30244:SF34">
    <property type="entry name" value="DTDP-4-AMINO-4,6-DIDEOXYGALACTOSE TRANSAMINASE"/>
    <property type="match status" value="1"/>
</dbReference>
<dbReference type="GO" id="GO:0008483">
    <property type="term" value="F:transaminase activity"/>
    <property type="evidence" value="ECO:0007669"/>
    <property type="project" value="UniProtKB-KW"/>
</dbReference>
<reference evidence="5" key="2">
    <citation type="journal article" date="2020" name="Microorganisms">
        <title>Osmotic Adaptation and Compatible Solute Biosynthesis of Phototrophic Bacteria as Revealed from Genome Analyses.</title>
        <authorList>
            <person name="Imhoff J.F."/>
            <person name="Rahn T."/>
            <person name="Kunzel S."/>
            <person name="Keller A."/>
            <person name="Neulinger S.C."/>
        </authorList>
    </citation>
    <scope>NUCLEOTIDE SEQUENCE</scope>
    <source>
        <strain evidence="5">DSM 9154</strain>
    </source>
</reference>
<dbReference type="InterPro" id="IPR015424">
    <property type="entry name" value="PyrdxlP-dep_Trfase"/>
</dbReference>
<evidence type="ECO:0000313" key="6">
    <source>
        <dbReference type="Proteomes" id="UP000778970"/>
    </source>
</evidence>
<organism evidence="5 6">
    <name type="scientific">Rhodovibrio salinarum</name>
    <dbReference type="NCBI Taxonomy" id="1087"/>
    <lineage>
        <taxon>Bacteria</taxon>
        <taxon>Pseudomonadati</taxon>
        <taxon>Pseudomonadota</taxon>
        <taxon>Alphaproteobacteria</taxon>
        <taxon>Rhodospirillales</taxon>
        <taxon>Rhodovibrionaceae</taxon>
        <taxon>Rhodovibrio</taxon>
    </lineage>
</organism>
<dbReference type="Pfam" id="PF01041">
    <property type="entry name" value="DegT_DnrJ_EryC1"/>
    <property type="match status" value="1"/>
</dbReference>
<gene>
    <name evidence="5" type="ORF">CKO21_05385</name>
</gene>
<proteinExistence type="inferred from homology"/>
<dbReference type="AlphaFoldDB" id="A0A934UZ34"/>
<dbReference type="InterPro" id="IPR015422">
    <property type="entry name" value="PyrdxlP-dep_Trfase_small"/>
</dbReference>
<dbReference type="InterPro" id="IPR000653">
    <property type="entry name" value="DegT/StrS_aminotransferase"/>
</dbReference>
<comment type="similarity">
    <text evidence="1 4">Belongs to the DegT/DnrJ/EryC1 family.</text>
</comment>
<dbReference type="CDD" id="cd00616">
    <property type="entry name" value="AHBA_syn"/>
    <property type="match status" value="1"/>
</dbReference>
<keyword evidence="5" id="KW-0808">Transferase</keyword>
<evidence type="ECO:0000256" key="3">
    <source>
        <dbReference type="PIRSR" id="PIRSR000390-2"/>
    </source>
</evidence>
<comment type="caution">
    <text evidence="5">The sequence shown here is derived from an EMBL/GenBank/DDBJ whole genome shotgun (WGS) entry which is preliminary data.</text>
</comment>
<dbReference type="GO" id="GO:0000271">
    <property type="term" value="P:polysaccharide biosynthetic process"/>
    <property type="evidence" value="ECO:0007669"/>
    <property type="project" value="TreeGrafter"/>
</dbReference>
<name>A0A934UZ34_9PROT</name>
<dbReference type="EMBL" id="NRRE01000019">
    <property type="protein sequence ID" value="MBK1696672.1"/>
    <property type="molecule type" value="Genomic_DNA"/>
</dbReference>
<keyword evidence="5" id="KW-0032">Aminotransferase</keyword>
<dbReference type="PIRSF" id="PIRSF000390">
    <property type="entry name" value="PLP_StrS"/>
    <property type="match status" value="1"/>
</dbReference>
<dbReference type="Gene3D" id="3.90.1150.10">
    <property type="entry name" value="Aspartate Aminotransferase, domain 1"/>
    <property type="match status" value="1"/>
</dbReference>
<keyword evidence="3 4" id="KW-0663">Pyridoxal phosphate</keyword>
<dbReference type="Gene3D" id="3.40.640.10">
    <property type="entry name" value="Type I PLP-dependent aspartate aminotransferase-like (Major domain)"/>
    <property type="match status" value="1"/>
</dbReference>
<dbReference type="SUPFAM" id="SSF53383">
    <property type="entry name" value="PLP-dependent transferases"/>
    <property type="match status" value="1"/>
</dbReference>
<sequence length="390" mass="42974">MSVQTDDAFIYFYRPDITEAEIEEVVHSLRSGWLTTGPKARTLEAEFADFLGGDVEAVAVNSATAGLHLALEAVGVGAGDEVITTTHTFTATAEAICYLGATPVFVDIDPETVCIDPACVEAAITPRTRAIVPVHFGGLGCDMEALSRFAKRNGLAVVEDAAHAFPTKLDGRLVGALDSEASVFSFYANKTLAAGEGGMLVTRNPEIARRARLMRLHGIDRDAFNRFSATKPSWRYDILAVGYKYNLPDVAAALALVQLRRAWELLEKRRAVAERYDRAFADLPLVRPPQPEANGLHSWHLYNVRLATEAAVDRDRFIELMSEAGIGCSVHYIPLHRHTYWSDKYSLTPEMFPHSDSVFRSCVSLPLYSSMTDSQVERVIVTVRKLLLKA</sequence>
<feature type="active site" description="Proton acceptor" evidence="2">
    <location>
        <position position="190"/>
    </location>
</feature>
<reference evidence="5" key="1">
    <citation type="submission" date="2017-08" db="EMBL/GenBank/DDBJ databases">
        <authorList>
            <person name="Imhoff J.F."/>
            <person name="Rahn T."/>
            <person name="Kuenzel S."/>
            <person name="Neulinger S.C."/>
        </authorList>
    </citation>
    <scope>NUCLEOTIDE SEQUENCE</scope>
    <source>
        <strain evidence="5">DSM 9154</strain>
    </source>
</reference>
<dbReference type="Proteomes" id="UP000778970">
    <property type="component" value="Unassembled WGS sequence"/>
</dbReference>
<protein>
    <submittedName>
        <fullName evidence="5">DegT/DnrJ/EryC1/StrS family aminotransferase</fullName>
    </submittedName>
</protein>
<evidence type="ECO:0000256" key="2">
    <source>
        <dbReference type="PIRSR" id="PIRSR000390-1"/>
    </source>
</evidence>
<dbReference type="InterPro" id="IPR015421">
    <property type="entry name" value="PyrdxlP-dep_Trfase_major"/>
</dbReference>